<dbReference type="Proteomes" id="UP000008144">
    <property type="component" value="Chromosome 3"/>
</dbReference>
<dbReference type="HOGENOM" id="CLU_3419358_0_0_1"/>
<keyword evidence="2" id="KW-1185">Reference proteome</keyword>
<reference evidence="1" key="2">
    <citation type="journal article" date="2008" name="Genome Biol.">
        <title>Improved genome assembly and evidence-based global gene model set for the chordate Ciona intestinalis: new insight into intron and operon populations.</title>
        <authorList>
            <person name="Satou Y."/>
            <person name="Mineta K."/>
            <person name="Ogasawara M."/>
            <person name="Sasakura Y."/>
            <person name="Shoguchi E."/>
            <person name="Ueno K."/>
            <person name="Yamada L."/>
            <person name="Matsumoto J."/>
            <person name="Wasserscheid J."/>
            <person name="Dewar K."/>
            <person name="Wiley G.B."/>
            <person name="Macmil S.L."/>
            <person name="Roe B.A."/>
            <person name="Zeller R.W."/>
            <person name="Hastings K.E."/>
            <person name="Lemaire P."/>
            <person name="Lindquist E."/>
            <person name="Endo T."/>
            <person name="Hotta K."/>
            <person name="Inaba K."/>
        </authorList>
    </citation>
    <scope>NUCLEOTIDE SEQUENCE [LARGE SCALE GENOMIC DNA]</scope>
    <source>
        <strain evidence="1">wild type</strain>
    </source>
</reference>
<dbReference type="InParanoid" id="H2XM08"/>
<dbReference type="EMBL" id="EAAA01001620">
    <property type="status" value="NOT_ANNOTATED_CDS"/>
    <property type="molecule type" value="Genomic_DNA"/>
</dbReference>
<proteinExistence type="predicted"/>
<accession>H2XM08</accession>
<sequence length="25" mass="2936">MFVSKLIRNLYIICLETYLEGACLE</sequence>
<organism evidence="1 2">
    <name type="scientific">Ciona intestinalis</name>
    <name type="common">Transparent sea squirt</name>
    <name type="synonym">Ascidia intestinalis</name>
    <dbReference type="NCBI Taxonomy" id="7719"/>
    <lineage>
        <taxon>Eukaryota</taxon>
        <taxon>Metazoa</taxon>
        <taxon>Chordata</taxon>
        <taxon>Tunicata</taxon>
        <taxon>Ascidiacea</taxon>
        <taxon>Phlebobranchia</taxon>
        <taxon>Cionidae</taxon>
        <taxon>Ciona</taxon>
    </lineage>
</organism>
<reference evidence="1" key="4">
    <citation type="submission" date="2025-09" db="UniProtKB">
        <authorList>
            <consortium name="Ensembl"/>
        </authorList>
    </citation>
    <scope>IDENTIFICATION</scope>
</reference>
<protein>
    <submittedName>
        <fullName evidence="1">Uncharacterized protein</fullName>
    </submittedName>
</protein>
<reference evidence="1" key="3">
    <citation type="submission" date="2025-08" db="UniProtKB">
        <authorList>
            <consortium name="Ensembl"/>
        </authorList>
    </citation>
    <scope>IDENTIFICATION</scope>
</reference>
<name>H2XM08_CIOIN</name>
<evidence type="ECO:0000313" key="1">
    <source>
        <dbReference type="Ensembl" id="ENSCINP00000030690.1"/>
    </source>
</evidence>
<dbReference type="Ensembl" id="ENSCINT00000034158.1">
    <property type="protein sequence ID" value="ENSCINP00000030690.1"/>
    <property type="gene ID" value="ENSCING00000019705.1"/>
</dbReference>
<dbReference type="AlphaFoldDB" id="H2XM08"/>
<reference evidence="2" key="1">
    <citation type="journal article" date="2002" name="Science">
        <title>The draft genome of Ciona intestinalis: insights into chordate and vertebrate origins.</title>
        <authorList>
            <person name="Dehal P."/>
            <person name="Satou Y."/>
            <person name="Campbell R.K."/>
            <person name="Chapman J."/>
            <person name="Degnan B."/>
            <person name="De Tomaso A."/>
            <person name="Davidson B."/>
            <person name="Di Gregorio A."/>
            <person name="Gelpke M."/>
            <person name="Goodstein D.M."/>
            <person name="Harafuji N."/>
            <person name="Hastings K.E."/>
            <person name="Ho I."/>
            <person name="Hotta K."/>
            <person name="Huang W."/>
            <person name="Kawashima T."/>
            <person name="Lemaire P."/>
            <person name="Martinez D."/>
            <person name="Meinertzhagen I.A."/>
            <person name="Necula S."/>
            <person name="Nonaka M."/>
            <person name="Putnam N."/>
            <person name="Rash S."/>
            <person name="Saiga H."/>
            <person name="Satake M."/>
            <person name="Terry A."/>
            <person name="Yamada L."/>
            <person name="Wang H.G."/>
            <person name="Awazu S."/>
            <person name="Azumi K."/>
            <person name="Boore J."/>
            <person name="Branno M."/>
            <person name="Chin-Bow S."/>
            <person name="DeSantis R."/>
            <person name="Doyle S."/>
            <person name="Francino P."/>
            <person name="Keys D.N."/>
            <person name="Haga S."/>
            <person name="Hayashi H."/>
            <person name="Hino K."/>
            <person name="Imai K.S."/>
            <person name="Inaba K."/>
            <person name="Kano S."/>
            <person name="Kobayashi K."/>
            <person name="Kobayashi M."/>
            <person name="Lee B.I."/>
            <person name="Makabe K.W."/>
            <person name="Manohar C."/>
            <person name="Matassi G."/>
            <person name="Medina M."/>
            <person name="Mochizuki Y."/>
            <person name="Mount S."/>
            <person name="Morishita T."/>
            <person name="Miura S."/>
            <person name="Nakayama A."/>
            <person name="Nishizaka S."/>
            <person name="Nomoto H."/>
            <person name="Ohta F."/>
            <person name="Oishi K."/>
            <person name="Rigoutsos I."/>
            <person name="Sano M."/>
            <person name="Sasaki A."/>
            <person name="Sasakura Y."/>
            <person name="Shoguchi E."/>
            <person name="Shin-i T."/>
            <person name="Spagnuolo A."/>
            <person name="Stainier D."/>
            <person name="Suzuki M.M."/>
            <person name="Tassy O."/>
            <person name="Takatori N."/>
            <person name="Tokuoka M."/>
            <person name="Yagi K."/>
            <person name="Yoshizaki F."/>
            <person name="Wada S."/>
            <person name="Zhang C."/>
            <person name="Hyatt P.D."/>
            <person name="Larimer F."/>
            <person name="Detter C."/>
            <person name="Doggett N."/>
            <person name="Glavina T."/>
            <person name="Hawkins T."/>
            <person name="Richardson P."/>
            <person name="Lucas S."/>
            <person name="Kohara Y."/>
            <person name="Levine M."/>
            <person name="Satoh N."/>
            <person name="Rokhsar D.S."/>
        </authorList>
    </citation>
    <scope>NUCLEOTIDE SEQUENCE [LARGE SCALE GENOMIC DNA]</scope>
</reference>
<evidence type="ECO:0000313" key="2">
    <source>
        <dbReference type="Proteomes" id="UP000008144"/>
    </source>
</evidence>